<name>A0AA39ZC44_9PEZI</name>
<dbReference type="InterPro" id="IPR051606">
    <property type="entry name" value="Polyketide_Oxido-like"/>
</dbReference>
<dbReference type="AlphaFoldDB" id="A0AA39ZC44"/>
<dbReference type="InterPro" id="IPR016040">
    <property type="entry name" value="NAD(P)-bd_dom"/>
</dbReference>
<reference evidence="3" key="1">
    <citation type="submission" date="2023-06" db="EMBL/GenBank/DDBJ databases">
        <title>Genome-scale phylogeny and comparative genomics of the fungal order Sordariales.</title>
        <authorList>
            <consortium name="Lawrence Berkeley National Laboratory"/>
            <person name="Hensen N."/>
            <person name="Bonometti L."/>
            <person name="Westerberg I."/>
            <person name="Brannstrom I.O."/>
            <person name="Guillou S."/>
            <person name="Cros-Aarteil S."/>
            <person name="Calhoun S."/>
            <person name="Haridas S."/>
            <person name="Kuo A."/>
            <person name="Mondo S."/>
            <person name="Pangilinan J."/>
            <person name="Riley R."/>
            <person name="Labutti K."/>
            <person name="Andreopoulos B."/>
            <person name="Lipzen A."/>
            <person name="Chen C."/>
            <person name="Yanf M."/>
            <person name="Daum C."/>
            <person name="Ng V."/>
            <person name="Clum A."/>
            <person name="Steindorff A."/>
            <person name="Ohm R."/>
            <person name="Martin F."/>
            <person name="Silar P."/>
            <person name="Natvig D."/>
            <person name="Lalanne C."/>
            <person name="Gautier V."/>
            <person name="Ament-Velasquez S.L."/>
            <person name="Kruys A."/>
            <person name="Hutchinson M.I."/>
            <person name="Powell A.J."/>
            <person name="Barry K."/>
            <person name="Miller A.N."/>
            <person name="Grigoriev I.V."/>
            <person name="Debuchy R."/>
            <person name="Gladieux P."/>
            <person name="Thoren M.H."/>
            <person name="Johannesson H."/>
        </authorList>
    </citation>
    <scope>NUCLEOTIDE SEQUENCE</scope>
    <source>
        <strain evidence="3">CBS 307.81</strain>
    </source>
</reference>
<dbReference type="PANTHER" id="PTHR43355:SF2">
    <property type="entry name" value="FLAVIN REDUCTASE (NADPH)"/>
    <property type="match status" value="1"/>
</dbReference>
<dbReference type="InterPro" id="IPR036291">
    <property type="entry name" value="NAD(P)-bd_dom_sf"/>
</dbReference>
<proteinExistence type="inferred from homology"/>
<dbReference type="Gene3D" id="3.40.50.720">
    <property type="entry name" value="NAD(P)-binding Rossmann-like Domain"/>
    <property type="match status" value="1"/>
</dbReference>
<dbReference type="Pfam" id="PF13460">
    <property type="entry name" value="NAD_binding_10"/>
    <property type="match status" value="1"/>
</dbReference>
<gene>
    <name evidence="3" type="ORF">QBC41DRAFT_129577</name>
</gene>
<keyword evidence="4" id="KW-1185">Reference proteome</keyword>
<dbReference type="EMBL" id="JAULSY010000062">
    <property type="protein sequence ID" value="KAK0668106.1"/>
    <property type="molecule type" value="Genomic_DNA"/>
</dbReference>
<organism evidence="3 4">
    <name type="scientific">Cercophora samala</name>
    <dbReference type="NCBI Taxonomy" id="330535"/>
    <lineage>
        <taxon>Eukaryota</taxon>
        <taxon>Fungi</taxon>
        <taxon>Dikarya</taxon>
        <taxon>Ascomycota</taxon>
        <taxon>Pezizomycotina</taxon>
        <taxon>Sordariomycetes</taxon>
        <taxon>Sordariomycetidae</taxon>
        <taxon>Sordariales</taxon>
        <taxon>Lasiosphaeriaceae</taxon>
        <taxon>Cercophora</taxon>
    </lineage>
</organism>
<evidence type="ECO:0000259" key="2">
    <source>
        <dbReference type="Pfam" id="PF13460"/>
    </source>
</evidence>
<dbReference type="SUPFAM" id="SSF51735">
    <property type="entry name" value="NAD(P)-binding Rossmann-fold domains"/>
    <property type="match status" value="1"/>
</dbReference>
<dbReference type="Proteomes" id="UP001174997">
    <property type="component" value="Unassembled WGS sequence"/>
</dbReference>
<protein>
    <recommendedName>
        <fullName evidence="2">NAD(P)-binding domain-containing protein</fullName>
    </recommendedName>
</protein>
<dbReference type="GO" id="GO:0016646">
    <property type="term" value="F:oxidoreductase activity, acting on the CH-NH group of donors, NAD or NADP as acceptor"/>
    <property type="evidence" value="ECO:0007669"/>
    <property type="project" value="TreeGrafter"/>
</dbReference>
<sequence length="235" mass="26165">MADKPILILGSTGPSGLCLLRELLYRKKRVIAFVRPTSASKIPADLVSSYPDTLQVMHGQVDDDESLNAAISQCTAVISLLGPVAESMSSRTPLPYPAYYEKHVLPLMKKHGVKRIAAMGTISIYTEDDAGVFLRWIMRTAVSWMFPAAYNAMVGIGNVFKEETDIDWTVFRLPMLLGECNEAAWKADREKEEAQAGPVSKVWTGKLNRAILAKWLADWAEHERTWVRELPALSS</sequence>
<evidence type="ECO:0000313" key="3">
    <source>
        <dbReference type="EMBL" id="KAK0668106.1"/>
    </source>
</evidence>
<comment type="caution">
    <text evidence="3">The sequence shown here is derived from an EMBL/GenBank/DDBJ whole genome shotgun (WGS) entry which is preliminary data.</text>
</comment>
<evidence type="ECO:0000256" key="1">
    <source>
        <dbReference type="ARBA" id="ARBA00038376"/>
    </source>
</evidence>
<comment type="similarity">
    <text evidence="1">Belongs to the avfA family.</text>
</comment>
<evidence type="ECO:0000313" key="4">
    <source>
        <dbReference type="Proteomes" id="UP001174997"/>
    </source>
</evidence>
<accession>A0AA39ZC44</accession>
<feature type="domain" description="NAD(P)-binding" evidence="2">
    <location>
        <begin position="10"/>
        <end position="200"/>
    </location>
</feature>
<dbReference type="PANTHER" id="PTHR43355">
    <property type="entry name" value="FLAVIN REDUCTASE (NADPH)"/>
    <property type="match status" value="1"/>
</dbReference>